<dbReference type="PANTHER" id="PTHR44525">
    <property type="entry name" value="WD REPEAT-CONTAINING PROTEIN 27"/>
    <property type="match status" value="1"/>
</dbReference>
<dbReference type="Pfam" id="PF06031">
    <property type="entry name" value="SERTA"/>
    <property type="match status" value="1"/>
</dbReference>
<organism evidence="2 3">
    <name type="scientific">Paramuricea clavata</name>
    <name type="common">Red gorgonian</name>
    <name type="synonym">Violescent sea-whip</name>
    <dbReference type="NCBI Taxonomy" id="317549"/>
    <lineage>
        <taxon>Eukaryota</taxon>
        <taxon>Metazoa</taxon>
        <taxon>Cnidaria</taxon>
        <taxon>Anthozoa</taxon>
        <taxon>Octocorallia</taxon>
        <taxon>Malacalcyonacea</taxon>
        <taxon>Plexauridae</taxon>
        <taxon>Paramuricea</taxon>
    </lineage>
</organism>
<feature type="region of interest" description="Disordered" evidence="1">
    <location>
        <begin position="389"/>
        <end position="473"/>
    </location>
</feature>
<dbReference type="PANTHER" id="PTHR44525:SF1">
    <property type="entry name" value="WD REPEAT-CONTAINING PROTEIN 27"/>
    <property type="match status" value="1"/>
</dbReference>
<dbReference type="InterPro" id="IPR009263">
    <property type="entry name" value="SERTA_dom"/>
</dbReference>
<dbReference type="PROSITE" id="PS51053">
    <property type="entry name" value="SERTA"/>
    <property type="match status" value="1"/>
</dbReference>
<dbReference type="InterPro" id="IPR036322">
    <property type="entry name" value="WD40_repeat_dom_sf"/>
</dbReference>
<feature type="compositionally biased region" description="Basic and acidic residues" evidence="1">
    <location>
        <begin position="389"/>
        <end position="411"/>
    </location>
</feature>
<dbReference type="Pfam" id="PF00400">
    <property type="entry name" value="WD40"/>
    <property type="match status" value="2"/>
</dbReference>
<evidence type="ECO:0000313" key="2">
    <source>
        <dbReference type="EMBL" id="CAB3976588.1"/>
    </source>
</evidence>
<protein>
    <submittedName>
        <fullName evidence="2">WD repeat-containing 27-like</fullName>
    </submittedName>
</protein>
<dbReference type="InterPro" id="IPR001680">
    <property type="entry name" value="WD40_rpt"/>
</dbReference>
<dbReference type="PROSITE" id="PS50082">
    <property type="entry name" value="WD_REPEATS_2"/>
    <property type="match status" value="1"/>
</dbReference>
<proteinExistence type="predicted"/>
<sequence>MAECCHGGKISAFSSLSNVQLACNEEWIAAPHKDKSFAVWKHGNLNANYVLFLGEFCNEARNITVAKDLGYVQHISFNNSDELISICVGNEVWVIEIEIKTPDNLITKPQSKNAILLTVKVFVLNLRHDFLLVTVSEDRTFKVCDVQQKSILHHSPIISAYPFLSLAFHSTRKEVVLGSSDGMVRIFSLDDRYNCLRTLDLNKYFAQHLVLENEDNVESQEEPGQAVIGLCYNCHNKNEETPKEDYHITRLGLGMELGTRGPIVEFFASTCQPMKIIDFREPIPVGIDHQLGEFSLVSLCGSCEFYQQQERIICALGSLFETSLHILHISPNADAPAKLTNREGCFMNSGAEDVSETSKLDTPELSVLSKAPLCENSPLKAELVPKVQEKTAKRNVKKDHMTTKKNKDPMENKPVTFKTKIKSSGYTATPRTKMFSPKLNPAKQSKTAQFSPKPLPSKKLSSSAKESQSPEYSIPTELKEKLSLCSVPVAINQIKFSGNGKKLACALANHTAHVLDIPQTSKQRVYSGHNGAVQSVDFSHDGQYLLTSSKDNTACLWITGSSEPVLAFKYQNQAASTSSKDNPSFAKGISDALFYYVDKFILLSSGNSLFLYKYYLDFTKDDLKRGTIHSTDDVICQQGSDRSLEVFDMNVNRSLRTLEDVHTRNVHCVKINQGSKTFSLPAQSYDLFLTAAIADGVKIWDLRSTRCVRKYEGHVNRSHPVGVAWSPCAKYFAVGSEDKSTYIYDLRHSNPCERISRHSDVVFDVVFHPNTSQLNHTDAVVSKICDLAFRCRPKIQPKSQCSFNLIYSPTFGVNSMLKFQPRNHKTEKFRSARKIPLSGKRPSLPGEEPRNVEVLLIGDSGQDSMIDLKEKPRRCSKRKFEENGRVQPKETLLDMSVSKLAKAQTRLNLEPSLRKTVMIVNTIRKLEQEIEIGRTKTLNEANSFSHCLGRTNNYPDTRPDDSTVYPLVDTQNSTESTQKSMDSPLDTRDGSFVCENNSETLSNRCPSSTNISIAKSCPSDATFIDLAQSTEMKFKNRFADSSSSITSMEVNSGACEINFAEVDISLYDFDTSVAWSEGGLQIPCGDDSDNFMYKPSTLSTFTKRCSDDFKLGKSTENTFADDLDQIMQVLVGI</sequence>
<evidence type="ECO:0000313" key="3">
    <source>
        <dbReference type="Proteomes" id="UP001152795"/>
    </source>
</evidence>
<dbReference type="AlphaFoldDB" id="A0A6S7FCE1"/>
<dbReference type="InterPro" id="IPR042411">
    <property type="entry name" value="WDR27"/>
</dbReference>
<accession>A0A6S7FCE1</accession>
<dbReference type="OrthoDB" id="20669at2759"/>
<reference evidence="2" key="1">
    <citation type="submission" date="2020-04" db="EMBL/GenBank/DDBJ databases">
        <authorList>
            <person name="Alioto T."/>
            <person name="Alioto T."/>
            <person name="Gomez Garrido J."/>
        </authorList>
    </citation>
    <scope>NUCLEOTIDE SEQUENCE</scope>
    <source>
        <strain evidence="2">A484AB</strain>
    </source>
</reference>
<feature type="compositionally biased region" description="Low complexity" evidence="1">
    <location>
        <begin position="457"/>
        <end position="473"/>
    </location>
</feature>
<dbReference type="EMBL" id="CACRXK020000003">
    <property type="protein sequence ID" value="CAB3976588.1"/>
    <property type="molecule type" value="Genomic_DNA"/>
</dbReference>
<name>A0A6S7FCE1_PARCT</name>
<comment type="caution">
    <text evidence="2">The sequence shown here is derived from an EMBL/GenBank/DDBJ whole genome shotgun (WGS) entry which is preliminary data.</text>
</comment>
<evidence type="ECO:0000256" key="1">
    <source>
        <dbReference type="SAM" id="MobiDB-lite"/>
    </source>
</evidence>
<dbReference type="SUPFAM" id="SSF50978">
    <property type="entry name" value="WD40 repeat-like"/>
    <property type="match status" value="2"/>
</dbReference>
<gene>
    <name evidence="2" type="ORF">PACLA_8A067315</name>
</gene>
<keyword evidence="3" id="KW-1185">Reference proteome</keyword>
<dbReference type="SMART" id="SM00320">
    <property type="entry name" value="WD40"/>
    <property type="match status" value="6"/>
</dbReference>
<dbReference type="PROSITE" id="PS50294">
    <property type="entry name" value="WD_REPEATS_REGION"/>
    <property type="match status" value="1"/>
</dbReference>
<dbReference type="InterPro" id="IPR015943">
    <property type="entry name" value="WD40/YVTN_repeat-like_dom_sf"/>
</dbReference>
<dbReference type="Proteomes" id="UP001152795">
    <property type="component" value="Unassembled WGS sequence"/>
</dbReference>
<dbReference type="Gene3D" id="2.130.10.10">
    <property type="entry name" value="YVTN repeat-like/Quinoprotein amine dehydrogenase"/>
    <property type="match status" value="3"/>
</dbReference>